<feature type="region of interest" description="Disordered" evidence="1">
    <location>
        <begin position="223"/>
        <end position="253"/>
    </location>
</feature>
<organism evidence="2 3">
    <name type="scientific">Diaporthe australafricana</name>
    <dbReference type="NCBI Taxonomy" id="127596"/>
    <lineage>
        <taxon>Eukaryota</taxon>
        <taxon>Fungi</taxon>
        <taxon>Dikarya</taxon>
        <taxon>Ascomycota</taxon>
        <taxon>Pezizomycotina</taxon>
        <taxon>Sordariomycetes</taxon>
        <taxon>Sordariomycetidae</taxon>
        <taxon>Diaporthales</taxon>
        <taxon>Diaporthaceae</taxon>
        <taxon>Diaporthe</taxon>
    </lineage>
</organism>
<comment type="caution">
    <text evidence="2">The sequence shown here is derived from an EMBL/GenBank/DDBJ whole genome shotgun (WGS) entry which is preliminary data.</text>
</comment>
<evidence type="ECO:0008006" key="4">
    <source>
        <dbReference type="Google" id="ProtNLM"/>
    </source>
</evidence>
<reference evidence="2 3" key="1">
    <citation type="journal article" date="2024" name="IMA Fungus">
        <title>IMA Genome - F19 : A genome assembly and annotation guide to empower mycologists, including annotated draft genome sequences of Ceratocystis pirilliformis, Diaporthe australafricana, Fusarium ophioides, Paecilomyces lecythidis, and Sporothrix stenoceras.</title>
        <authorList>
            <person name="Aylward J."/>
            <person name="Wilson A.M."/>
            <person name="Visagie C.M."/>
            <person name="Spraker J."/>
            <person name="Barnes I."/>
            <person name="Buitendag C."/>
            <person name="Ceriani C."/>
            <person name="Del Mar Angel L."/>
            <person name="du Plessis D."/>
            <person name="Fuchs T."/>
            <person name="Gasser K."/>
            <person name="Kramer D."/>
            <person name="Li W."/>
            <person name="Munsamy K."/>
            <person name="Piso A."/>
            <person name="Price J.L."/>
            <person name="Sonnekus B."/>
            <person name="Thomas C."/>
            <person name="van der Nest A."/>
            <person name="van Dijk A."/>
            <person name="van Heerden A."/>
            <person name="van Vuuren N."/>
            <person name="Yilmaz N."/>
            <person name="Duong T.A."/>
            <person name="van der Merwe N.A."/>
            <person name="Wingfield M.J."/>
            <person name="Wingfield B.D."/>
        </authorList>
    </citation>
    <scope>NUCLEOTIDE SEQUENCE [LARGE SCALE GENOMIC DNA]</scope>
    <source>
        <strain evidence="2 3">CMW 18300</strain>
    </source>
</reference>
<proteinExistence type="predicted"/>
<evidence type="ECO:0000313" key="2">
    <source>
        <dbReference type="EMBL" id="KAL1854489.1"/>
    </source>
</evidence>
<evidence type="ECO:0000256" key="1">
    <source>
        <dbReference type="SAM" id="MobiDB-lite"/>
    </source>
</evidence>
<accession>A0ABR3W6S4</accession>
<dbReference type="EMBL" id="JAWRVE010000138">
    <property type="protein sequence ID" value="KAL1854489.1"/>
    <property type="molecule type" value="Genomic_DNA"/>
</dbReference>
<evidence type="ECO:0000313" key="3">
    <source>
        <dbReference type="Proteomes" id="UP001583177"/>
    </source>
</evidence>
<dbReference type="Proteomes" id="UP001583177">
    <property type="component" value="Unassembled WGS sequence"/>
</dbReference>
<keyword evidence="3" id="KW-1185">Reference proteome</keyword>
<feature type="compositionally biased region" description="Polar residues" evidence="1">
    <location>
        <begin position="223"/>
        <end position="233"/>
    </location>
</feature>
<dbReference type="Pfam" id="PF10042">
    <property type="entry name" value="DUF2278"/>
    <property type="match status" value="1"/>
</dbReference>
<gene>
    <name evidence="2" type="ORF">Daus18300_011410</name>
</gene>
<name>A0ABR3W6S4_9PEZI</name>
<sequence>MPITGYGVWVATPTVFTSERTGKSPHGSLVFDDGSTKYKQLSSAINVKSTGTDSRLVYWSNRNFQHAITQKLQDVDMGFHAITGSDQGPNGIALDLLRGDLVDLTKGTILSTNVDGPDNDIVDHLTEIFSDAITAKATVYLWGQQYSPTPDGIHDIHMNQGNSGKASWTKDNGIYQDGSFMLKYPDGHWEAVFLAFASQATKTDDGGQPESNAETFARLLSAPAQNDKQQTSGQQEVHTQQGHQHHHRKHHELSQYAIESRSKASPITVSFTTQDEGKSAGHVRVHDAEQKRDMKGWSVIDHHGGSHGLTGAEAHAISNGDPVDLQDLSLRPEGGVVSLKDAEGKLVSEVVYSKFLKK</sequence>
<protein>
    <recommendedName>
        <fullName evidence="4">DUF2278 domain-containing protein</fullName>
    </recommendedName>
</protein>
<dbReference type="InterPro" id="IPR019268">
    <property type="entry name" value="DUF2278"/>
</dbReference>